<feature type="transmembrane region" description="Helical" evidence="1">
    <location>
        <begin position="173"/>
        <end position="192"/>
    </location>
</feature>
<dbReference type="Proteomes" id="UP001595377">
    <property type="component" value="Unassembled WGS sequence"/>
</dbReference>
<accession>A0ABV7DGP3</accession>
<keyword evidence="1" id="KW-1133">Transmembrane helix</keyword>
<proteinExistence type="predicted"/>
<sequence length="201" mass="20551">MKSASGAGGRYGMAGLGWLTVPALVISHLYGSAAYHGLTTRQIALFEDNSVDGETAVWIAAVAGLVVFVWRLLSGWLCDLRGSGPVMWLAAPAGLLTFATLVAILVTANVAALFFYPSCSASLSAASRSCRQPRPPPRPLRPLGVCRLASGAGMAAGPVIAGSLHALAGGYGVATAVIAGLALLHVAAFAAIRRRPARTEA</sequence>
<reference evidence="3" key="1">
    <citation type="journal article" date="2019" name="Int. J. Syst. Evol. Microbiol.">
        <title>The Global Catalogue of Microorganisms (GCM) 10K type strain sequencing project: providing services to taxonomists for standard genome sequencing and annotation.</title>
        <authorList>
            <consortium name="The Broad Institute Genomics Platform"/>
            <consortium name="The Broad Institute Genome Sequencing Center for Infectious Disease"/>
            <person name="Wu L."/>
            <person name="Ma J."/>
        </authorList>
    </citation>
    <scope>NUCLEOTIDE SEQUENCE [LARGE SCALE GENOMIC DNA]</scope>
    <source>
        <strain evidence="3">KCTC 52677</strain>
    </source>
</reference>
<organism evidence="2 3">
    <name type="scientific">Shinella pollutisoli</name>
    <dbReference type="NCBI Taxonomy" id="2250594"/>
    <lineage>
        <taxon>Bacteria</taxon>
        <taxon>Pseudomonadati</taxon>
        <taxon>Pseudomonadota</taxon>
        <taxon>Alphaproteobacteria</taxon>
        <taxon>Hyphomicrobiales</taxon>
        <taxon>Rhizobiaceae</taxon>
        <taxon>Shinella</taxon>
    </lineage>
</organism>
<protein>
    <recommendedName>
        <fullName evidence="4">Major Facilitator Superfamily protein</fullName>
    </recommendedName>
</protein>
<dbReference type="RefSeq" id="WP_257313520.1">
    <property type="nucleotide sequence ID" value="NZ_JANFDG010000004.1"/>
</dbReference>
<comment type="caution">
    <text evidence="2">The sequence shown here is derived from an EMBL/GenBank/DDBJ whole genome shotgun (WGS) entry which is preliminary data.</text>
</comment>
<feature type="transmembrane region" description="Helical" evidence="1">
    <location>
        <begin position="12"/>
        <end position="35"/>
    </location>
</feature>
<evidence type="ECO:0000313" key="2">
    <source>
        <dbReference type="EMBL" id="MFC3073653.1"/>
    </source>
</evidence>
<evidence type="ECO:0008006" key="4">
    <source>
        <dbReference type="Google" id="ProtNLM"/>
    </source>
</evidence>
<feature type="transmembrane region" description="Helical" evidence="1">
    <location>
        <begin position="85"/>
        <end position="104"/>
    </location>
</feature>
<evidence type="ECO:0000256" key="1">
    <source>
        <dbReference type="SAM" id="Phobius"/>
    </source>
</evidence>
<dbReference type="Gene3D" id="1.20.1250.20">
    <property type="entry name" value="MFS general substrate transporter like domains"/>
    <property type="match status" value="1"/>
</dbReference>
<name>A0ABV7DGP3_9HYPH</name>
<dbReference type="EMBL" id="JBHRSP010000017">
    <property type="protein sequence ID" value="MFC3073653.1"/>
    <property type="molecule type" value="Genomic_DNA"/>
</dbReference>
<feature type="transmembrane region" description="Helical" evidence="1">
    <location>
        <begin position="55"/>
        <end position="73"/>
    </location>
</feature>
<keyword evidence="1" id="KW-0812">Transmembrane</keyword>
<dbReference type="SUPFAM" id="SSF103473">
    <property type="entry name" value="MFS general substrate transporter"/>
    <property type="match status" value="1"/>
</dbReference>
<gene>
    <name evidence="2" type="ORF">ACFOHH_11090</name>
</gene>
<evidence type="ECO:0000313" key="3">
    <source>
        <dbReference type="Proteomes" id="UP001595377"/>
    </source>
</evidence>
<keyword evidence="3" id="KW-1185">Reference proteome</keyword>
<keyword evidence="1" id="KW-0472">Membrane</keyword>
<dbReference type="InterPro" id="IPR036259">
    <property type="entry name" value="MFS_trans_sf"/>
</dbReference>